<evidence type="ECO:0000313" key="3">
    <source>
        <dbReference type="EMBL" id="BAT27486.1"/>
    </source>
</evidence>
<dbReference type="EMBL" id="LC066375">
    <property type="protein sequence ID" value="BAT27486.1"/>
    <property type="molecule type" value="Genomic_DNA"/>
</dbReference>
<feature type="region of interest" description="Disordered" evidence="1">
    <location>
        <begin position="1"/>
        <end position="25"/>
    </location>
</feature>
<dbReference type="AlphaFoldDB" id="A0A0P0Z0T4"/>
<proteinExistence type="predicted"/>
<evidence type="ECO:0000256" key="2">
    <source>
        <dbReference type="SAM" id="Phobius"/>
    </source>
</evidence>
<organism evidence="3">
    <name type="scientific">Aureimonas frigidaquae</name>
    <dbReference type="NCBI Taxonomy" id="424757"/>
    <lineage>
        <taxon>Bacteria</taxon>
        <taxon>Pseudomonadati</taxon>
        <taxon>Pseudomonadota</taxon>
        <taxon>Alphaproteobacteria</taxon>
        <taxon>Hyphomicrobiales</taxon>
        <taxon>Aurantimonadaceae</taxon>
        <taxon>Aureimonas</taxon>
    </lineage>
</organism>
<feature type="transmembrane region" description="Helical" evidence="2">
    <location>
        <begin position="77"/>
        <end position="96"/>
    </location>
</feature>
<reference evidence="3" key="1">
    <citation type="journal article" date="2015" name="Proc. Natl. Acad. Sci. U.S.A.">
        <title>Bacterial clade with the ribosomal RNA operon on a small plasmid rather than the chromosome.</title>
        <authorList>
            <person name="Anda M."/>
            <person name="Ohtsubo Y."/>
            <person name="Okubo T."/>
            <person name="Sugawara M."/>
            <person name="Nagata Y."/>
            <person name="Tsuda M."/>
            <person name="Minamisawa K."/>
            <person name="Mitsui H."/>
        </authorList>
    </citation>
    <scope>NUCLEOTIDE SEQUENCE</scope>
    <source>
        <strain evidence="3">JCM 14755</strain>
    </source>
</reference>
<keyword evidence="2" id="KW-1133">Transmembrane helix</keyword>
<feature type="compositionally biased region" description="Basic and acidic residues" evidence="1">
    <location>
        <begin position="16"/>
        <end position="25"/>
    </location>
</feature>
<keyword evidence="2" id="KW-0812">Transmembrane</keyword>
<accession>A0A0P0Z0T4</accession>
<sequence>MPPRGFSVTLSGMKNRQTEVDRQRESEAILTRIRQETEPQTGAGVERMVTGARRHFLAADADQSDRIDVLGTRIGRLAGFGFFLFLVGSLVVTYLMP</sequence>
<keyword evidence="2" id="KW-0472">Membrane</keyword>
<protein>
    <submittedName>
        <fullName evidence="3">Uncharacterized protein</fullName>
    </submittedName>
</protein>
<evidence type="ECO:0000256" key="1">
    <source>
        <dbReference type="SAM" id="MobiDB-lite"/>
    </source>
</evidence>
<name>A0A0P0Z0T4_9HYPH</name>